<evidence type="ECO:0000313" key="4">
    <source>
        <dbReference type="EMBL" id="GAA2003091.1"/>
    </source>
</evidence>
<name>A0ABP5ENG3_9ACTN</name>
<dbReference type="Gene3D" id="3.20.20.30">
    <property type="entry name" value="Luciferase-like domain"/>
    <property type="match status" value="1"/>
</dbReference>
<dbReference type="PANTHER" id="PTHR43244:SF1">
    <property type="entry name" value="5,10-METHYLENETETRAHYDROMETHANOPTERIN REDUCTASE"/>
    <property type="match status" value="1"/>
</dbReference>
<dbReference type="EMBL" id="BAAAQM010000076">
    <property type="protein sequence ID" value="GAA2003091.1"/>
    <property type="molecule type" value="Genomic_DNA"/>
</dbReference>
<protein>
    <recommendedName>
        <fullName evidence="3">Luciferase-like domain-containing protein</fullName>
    </recommendedName>
</protein>
<dbReference type="NCBIfam" id="TIGR03841">
    <property type="entry name" value="F420_Rv3093c"/>
    <property type="match status" value="1"/>
</dbReference>
<evidence type="ECO:0000256" key="2">
    <source>
        <dbReference type="SAM" id="MobiDB-lite"/>
    </source>
</evidence>
<dbReference type="InterPro" id="IPR036661">
    <property type="entry name" value="Luciferase-like_sf"/>
</dbReference>
<accession>A0ABP5ENG3</accession>
<evidence type="ECO:0000313" key="5">
    <source>
        <dbReference type="Proteomes" id="UP001499854"/>
    </source>
</evidence>
<keyword evidence="1" id="KW-0560">Oxidoreductase</keyword>
<dbReference type="Pfam" id="PF00296">
    <property type="entry name" value="Bac_luciferase"/>
    <property type="match status" value="1"/>
</dbReference>
<gene>
    <name evidence="4" type="ORF">GCM10009838_81420</name>
</gene>
<dbReference type="PANTHER" id="PTHR43244">
    <property type="match status" value="1"/>
</dbReference>
<feature type="domain" description="Luciferase-like" evidence="3">
    <location>
        <begin position="138"/>
        <end position="373"/>
    </location>
</feature>
<dbReference type="InterPro" id="IPR022526">
    <property type="entry name" value="F420_Rv3093c"/>
</dbReference>
<feature type="region of interest" description="Disordered" evidence="2">
    <location>
        <begin position="72"/>
        <end position="96"/>
    </location>
</feature>
<dbReference type="InterPro" id="IPR011251">
    <property type="entry name" value="Luciferase-like_dom"/>
</dbReference>
<comment type="caution">
    <text evidence="4">The sequence shown here is derived from an EMBL/GenBank/DDBJ whole genome shotgun (WGS) entry which is preliminary data.</text>
</comment>
<evidence type="ECO:0000259" key="3">
    <source>
        <dbReference type="Pfam" id="PF00296"/>
    </source>
</evidence>
<evidence type="ECO:0000256" key="1">
    <source>
        <dbReference type="ARBA" id="ARBA00023002"/>
    </source>
</evidence>
<dbReference type="Proteomes" id="UP001499854">
    <property type="component" value="Unassembled WGS sequence"/>
</dbReference>
<keyword evidence="5" id="KW-1185">Reference proteome</keyword>
<dbReference type="InterPro" id="IPR050564">
    <property type="entry name" value="F420-G6PD/mer"/>
</dbReference>
<feature type="compositionally biased region" description="Low complexity" evidence="2">
    <location>
        <begin position="109"/>
        <end position="119"/>
    </location>
</feature>
<reference evidence="5" key="1">
    <citation type="journal article" date="2019" name="Int. J. Syst. Evol. Microbiol.">
        <title>The Global Catalogue of Microorganisms (GCM) 10K type strain sequencing project: providing services to taxonomists for standard genome sequencing and annotation.</title>
        <authorList>
            <consortium name="The Broad Institute Genomics Platform"/>
            <consortium name="The Broad Institute Genome Sequencing Center for Infectious Disease"/>
            <person name="Wu L."/>
            <person name="Ma J."/>
        </authorList>
    </citation>
    <scope>NUCLEOTIDE SEQUENCE [LARGE SCALE GENOMIC DNA]</scope>
    <source>
        <strain evidence="5">JCM 16013</strain>
    </source>
</reference>
<sequence length="395" mass="40965">MRDTLDQGAVSQVIVDGVLLGNRTDSDPALTLRLAGLADELGYREIWLGESTGHDAFALAVAVAAAAGDLPEASASDGDDGDGDSGDGGGRDGTRAATLSGTASLAAKARAAGAQPATADEFRRKNPGGKHRAALTLGPLPAGVRDPVTAARGAASVATLTGRRVGLALTASTGLVVVDWHGRPRTDPATVLAESLTILGPLTRGDRVSFQGVSVRSRGFSSRLDSSRASLTVLAFGLEASEVAVGRADRVAVPLATVEHAARIKARLALTADRMNRAVPRLAVFLPTVVDPDPASLDWIRRSLLPYLDADGFGRMFAEAGHGELVDLARGGAHERSLMAAMPEEVLRSIAAVGDLNQVCSAFEDYRQAGVDEIVMLPENHDAGVIEHTIRALAK</sequence>
<organism evidence="4 5">
    <name type="scientific">Catenulispora subtropica</name>
    <dbReference type="NCBI Taxonomy" id="450798"/>
    <lineage>
        <taxon>Bacteria</taxon>
        <taxon>Bacillati</taxon>
        <taxon>Actinomycetota</taxon>
        <taxon>Actinomycetes</taxon>
        <taxon>Catenulisporales</taxon>
        <taxon>Catenulisporaceae</taxon>
        <taxon>Catenulispora</taxon>
    </lineage>
</organism>
<dbReference type="SUPFAM" id="SSF51679">
    <property type="entry name" value="Bacterial luciferase-like"/>
    <property type="match status" value="1"/>
</dbReference>
<feature type="region of interest" description="Disordered" evidence="2">
    <location>
        <begin position="109"/>
        <end position="140"/>
    </location>
</feature>
<proteinExistence type="predicted"/>